<dbReference type="PROSITE" id="PS51885">
    <property type="entry name" value="NEPRILYSIN"/>
    <property type="match status" value="1"/>
</dbReference>
<proteinExistence type="predicted"/>
<dbReference type="GO" id="GO:0006508">
    <property type="term" value="P:proteolysis"/>
    <property type="evidence" value="ECO:0007669"/>
    <property type="project" value="InterPro"/>
</dbReference>
<dbReference type="Proteomes" id="UP000821866">
    <property type="component" value="Chromosome 7"/>
</dbReference>
<reference evidence="2" key="2">
    <citation type="submission" date="2021-09" db="EMBL/GenBank/DDBJ databases">
        <authorList>
            <person name="Jia N."/>
            <person name="Wang J."/>
            <person name="Shi W."/>
            <person name="Du L."/>
            <person name="Sun Y."/>
            <person name="Zhan W."/>
            <person name="Jiang J."/>
            <person name="Wang Q."/>
            <person name="Zhang B."/>
            <person name="Ji P."/>
            <person name="Sakyi L.B."/>
            <person name="Cui X."/>
            <person name="Yuan T."/>
            <person name="Jiang B."/>
            <person name="Yang W."/>
            <person name="Lam T.T.-Y."/>
            <person name="Chang Q."/>
            <person name="Ding S."/>
            <person name="Wang X."/>
            <person name="Zhu J."/>
            <person name="Ruan X."/>
            <person name="Zhao L."/>
            <person name="Wei J."/>
            <person name="Que T."/>
            <person name="Du C."/>
            <person name="Cheng J."/>
            <person name="Dai P."/>
            <person name="Han X."/>
            <person name="Huang E."/>
            <person name="Gao Y."/>
            <person name="Liu J."/>
            <person name="Shao H."/>
            <person name="Ye R."/>
            <person name="Li L."/>
            <person name="Wei W."/>
            <person name="Wang X."/>
            <person name="Wang C."/>
            <person name="Huo Q."/>
            <person name="Li W."/>
            <person name="Guo W."/>
            <person name="Chen H."/>
            <person name="Chen S."/>
            <person name="Zhou L."/>
            <person name="Zhou L."/>
            <person name="Ni X."/>
            <person name="Tian J."/>
            <person name="Zhou Y."/>
            <person name="Sheng Y."/>
            <person name="Liu T."/>
            <person name="Pan Y."/>
            <person name="Xia L."/>
            <person name="Li J."/>
            <person name="Zhao F."/>
            <person name="Cao W."/>
        </authorList>
    </citation>
    <scope>NUCLEOTIDE SEQUENCE</scope>
    <source>
        <strain evidence="2">Rmic-2018</strain>
        <tissue evidence="2">Larvae</tissue>
    </source>
</reference>
<dbReference type="AlphaFoldDB" id="A0A9J6DK49"/>
<reference evidence="2" key="1">
    <citation type="journal article" date="2020" name="Cell">
        <title>Large-Scale Comparative Analyses of Tick Genomes Elucidate Their Genetic Diversity and Vector Capacities.</title>
        <authorList>
            <consortium name="Tick Genome and Microbiome Consortium (TIGMIC)"/>
            <person name="Jia N."/>
            <person name="Wang J."/>
            <person name="Shi W."/>
            <person name="Du L."/>
            <person name="Sun Y."/>
            <person name="Zhan W."/>
            <person name="Jiang J.F."/>
            <person name="Wang Q."/>
            <person name="Zhang B."/>
            <person name="Ji P."/>
            <person name="Bell-Sakyi L."/>
            <person name="Cui X.M."/>
            <person name="Yuan T.T."/>
            <person name="Jiang B.G."/>
            <person name="Yang W.F."/>
            <person name="Lam T.T."/>
            <person name="Chang Q.C."/>
            <person name="Ding S.J."/>
            <person name="Wang X.J."/>
            <person name="Zhu J.G."/>
            <person name="Ruan X.D."/>
            <person name="Zhao L."/>
            <person name="Wei J.T."/>
            <person name="Ye R.Z."/>
            <person name="Que T.C."/>
            <person name="Du C.H."/>
            <person name="Zhou Y.H."/>
            <person name="Cheng J.X."/>
            <person name="Dai P.F."/>
            <person name="Guo W.B."/>
            <person name="Han X.H."/>
            <person name="Huang E.J."/>
            <person name="Li L.F."/>
            <person name="Wei W."/>
            <person name="Gao Y.C."/>
            <person name="Liu J.Z."/>
            <person name="Shao H.Z."/>
            <person name="Wang X."/>
            <person name="Wang C.C."/>
            <person name="Yang T.C."/>
            <person name="Huo Q.B."/>
            <person name="Li W."/>
            <person name="Chen H.Y."/>
            <person name="Chen S.E."/>
            <person name="Zhou L.G."/>
            <person name="Ni X.B."/>
            <person name="Tian J.H."/>
            <person name="Sheng Y."/>
            <person name="Liu T."/>
            <person name="Pan Y.S."/>
            <person name="Xia L.Y."/>
            <person name="Li J."/>
            <person name="Zhao F."/>
            <person name="Cao W.C."/>
        </authorList>
    </citation>
    <scope>NUCLEOTIDE SEQUENCE</scope>
    <source>
        <strain evidence="2">Rmic-2018</strain>
    </source>
</reference>
<name>A0A9J6DK49_RHIMP</name>
<feature type="transmembrane region" description="Helical" evidence="1">
    <location>
        <begin position="128"/>
        <end position="147"/>
    </location>
</feature>
<keyword evidence="1" id="KW-1133">Transmembrane helix</keyword>
<keyword evidence="1" id="KW-0812">Transmembrane</keyword>
<sequence length="223" mass="25786">MYRNNLRIILGPSSSFNYWRDYSLLAERTTEFLWRQVLPGLRTQVQKKPSATSNPLPVIGDVNLPDKVRQVLKCGPKFTVEPRKSSPELLGMVRNVSKQVPEVSSVRDREMLKIELDATWARDLAYHWLFALFVVFGLSLAVPWTWWLQTTFHYYCDEPYCTHIAEELRRSLDLHTDPCENFYSGFASRVSPISTTERSSSYLYSDNTLALKRASLDLRDLAS</sequence>
<comment type="caution">
    <text evidence="2">The sequence shown here is derived from an EMBL/GenBank/DDBJ whole genome shotgun (WGS) entry which is preliminary data.</text>
</comment>
<protein>
    <submittedName>
        <fullName evidence="2">Uncharacterized protein</fullName>
    </submittedName>
</protein>
<dbReference type="EMBL" id="JABSTU010000009">
    <property type="protein sequence ID" value="KAH8022379.1"/>
    <property type="molecule type" value="Genomic_DNA"/>
</dbReference>
<dbReference type="GO" id="GO:0004222">
    <property type="term" value="F:metalloendopeptidase activity"/>
    <property type="evidence" value="ECO:0007669"/>
    <property type="project" value="InterPro"/>
</dbReference>
<gene>
    <name evidence="2" type="ORF">HPB51_023666</name>
</gene>
<accession>A0A9J6DK49</accession>
<dbReference type="InterPro" id="IPR000718">
    <property type="entry name" value="Peptidase_M13"/>
</dbReference>
<keyword evidence="1" id="KW-0472">Membrane</keyword>
<keyword evidence="3" id="KW-1185">Reference proteome</keyword>
<evidence type="ECO:0000256" key="1">
    <source>
        <dbReference type="SAM" id="Phobius"/>
    </source>
</evidence>
<evidence type="ECO:0000313" key="2">
    <source>
        <dbReference type="EMBL" id="KAH8022379.1"/>
    </source>
</evidence>
<evidence type="ECO:0000313" key="3">
    <source>
        <dbReference type="Proteomes" id="UP000821866"/>
    </source>
</evidence>
<organism evidence="2 3">
    <name type="scientific">Rhipicephalus microplus</name>
    <name type="common">Cattle tick</name>
    <name type="synonym">Boophilus microplus</name>
    <dbReference type="NCBI Taxonomy" id="6941"/>
    <lineage>
        <taxon>Eukaryota</taxon>
        <taxon>Metazoa</taxon>
        <taxon>Ecdysozoa</taxon>
        <taxon>Arthropoda</taxon>
        <taxon>Chelicerata</taxon>
        <taxon>Arachnida</taxon>
        <taxon>Acari</taxon>
        <taxon>Parasitiformes</taxon>
        <taxon>Ixodida</taxon>
        <taxon>Ixodoidea</taxon>
        <taxon>Ixodidae</taxon>
        <taxon>Rhipicephalinae</taxon>
        <taxon>Rhipicephalus</taxon>
        <taxon>Boophilus</taxon>
    </lineage>
</organism>